<dbReference type="GO" id="GO:0031119">
    <property type="term" value="P:tRNA pseudouridine synthesis"/>
    <property type="evidence" value="ECO:0007669"/>
    <property type="project" value="UniProtKB-UniRule"/>
</dbReference>
<dbReference type="PANTHER" id="PTHR11142">
    <property type="entry name" value="PSEUDOURIDYLATE SYNTHASE"/>
    <property type="match status" value="1"/>
</dbReference>
<keyword evidence="10" id="KW-1185">Reference proteome</keyword>
<comment type="caution">
    <text evidence="4">Lacks conserved residue(s) required for the propagation of feature annotation.</text>
</comment>
<keyword evidence="3 4" id="KW-0413">Isomerase</keyword>
<dbReference type="CDD" id="cd02570">
    <property type="entry name" value="PseudoU_synth_EcTruA"/>
    <property type="match status" value="1"/>
</dbReference>
<dbReference type="PANTHER" id="PTHR11142:SF0">
    <property type="entry name" value="TRNA PSEUDOURIDINE SYNTHASE-LIKE 1"/>
    <property type="match status" value="1"/>
</dbReference>
<dbReference type="InterPro" id="IPR020097">
    <property type="entry name" value="PsdUridine_synth_TruA_a/b_dom"/>
</dbReference>
<dbReference type="InterPro" id="IPR020095">
    <property type="entry name" value="PsdUridine_synth_TruA_C"/>
</dbReference>
<dbReference type="InterPro" id="IPR020103">
    <property type="entry name" value="PsdUridine_synth_cat_dom_sf"/>
</dbReference>
<evidence type="ECO:0000256" key="5">
    <source>
        <dbReference type="PIRSR" id="PIRSR001430-1"/>
    </source>
</evidence>
<dbReference type="GO" id="GO:0160147">
    <property type="term" value="F:tRNA pseudouridine(38-40) synthase activity"/>
    <property type="evidence" value="ECO:0007669"/>
    <property type="project" value="UniProtKB-EC"/>
</dbReference>
<feature type="active site" description="Nucleophile" evidence="4 5">
    <location>
        <position position="52"/>
    </location>
</feature>
<name>A0AAE3L2J2_9FIRM</name>
<comment type="function">
    <text evidence="4">Formation of pseudouridine at positions 38, 39 and 40 in the anticodon stem and loop of transfer RNAs.</text>
</comment>
<comment type="similarity">
    <text evidence="1 4 7">Belongs to the tRNA pseudouridine synthase TruA family.</text>
</comment>
<comment type="caution">
    <text evidence="9">The sequence shown here is derived from an EMBL/GenBank/DDBJ whole genome shotgun (WGS) entry which is preliminary data.</text>
</comment>
<evidence type="ECO:0000256" key="6">
    <source>
        <dbReference type="PIRSR" id="PIRSR001430-2"/>
    </source>
</evidence>
<gene>
    <name evidence="4 9" type="primary">truA</name>
    <name evidence="9" type="ORF">NSA47_06465</name>
</gene>
<evidence type="ECO:0000313" key="9">
    <source>
        <dbReference type="EMBL" id="MCR1898634.1"/>
    </source>
</evidence>
<reference evidence="9" key="1">
    <citation type="submission" date="2022-07" db="EMBL/GenBank/DDBJ databases">
        <title>Enhanced cultured diversity of the mouse gut microbiota enables custom-made synthetic communities.</title>
        <authorList>
            <person name="Afrizal A."/>
        </authorList>
    </citation>
    <scope>NUCLEOTIDE SEQUENCE</scope>
    <source>
        <strain evidence="9">DSM 28593</strain>
    </source>
</reference>
<dbReference type="Gene3D" id="3.30.70.660">
    <property type="entry name" value="Pseudouridine synthase I, catalytic domain, C-terminal subdomain"/>
    <property type="match status" value="1"/>
</dbReference>
<dbReference type="AlphaFoldDB" id="A0AAE3L2J2"/>
<organism evidence="9 10">
    <name type="scientific">Irregularibacter muris</name>
    <dbReference type="NCBI Taxonomy" id="1796619"/>
    <lineage>
        <taxon>Bacteria</taxon>
        <taxon>Bacillati</taxon>
        <taxon>Bacillota</taxon>
        <taxon>Clostridia</taxon>
        <taxon>Eubacteriales</taxon>
        <taxon>Eubacteriaceae</taxon>
        <taxon>Irregularibacter</taxon>
    </lineage>
</organism>
<evidence type="ECO:0000259" key="8">
    <source>
        <dbReference type="Pfam" id="PF01416"/>
    </source>
</evidence>
<dbReference type="Pfam" id="PF01416">
    <property type="entry name" value="PseudoU_synth_1"/>
    <property type="match status" value="2"/>
</dbReference>
<comment type="subunit">
    <text evidence="4">Homodimer.</text>
</comment>
<feature type="domain" description="Pseudouridine synthase I TruA alpha/beta" evidence="8">
    <location>
        <begin position="143"/>
        <end position="245"/>
    </location>
</feature>
<dbReference type="FunFam" id="3.30.70.580:FF:000001">
    <property type="entry name" value="tRNA pseudouridine synthase A"/>
    <property type="match status" value="1"/>
</dbReference>
<comment type="catalytic activity">
    <reaction evidence="4 7">
        <text>uridine(38/39/40) in tRNA = pseudouridine(38/39/40) in tRNA</text>
        <dbReference type="Rhea" id="RHEA:22376"/>
        <dbReference type="Rhea" id="RHEA-COMP:10085"/>
        <dbReference type="Rhea" id="RHEA-COMP:10087"/>
        <dbReference type="ChEBI" id="CHEBI:65314"/>
        <dbReference type="ChEBI" id="CHEBI:65315"/>
        <dbReference type="EC" id="5.4.99.12"/>
    </reaction>
</comment>
<keyword evidence="2 4" id="KW-0819">tRNA processing</keyword>
<accession>A0AAE3L2J2</accession>
<dbReference type="Proteomes" id="UP001205748">
    <property type="component" value="Unassembled WGS sequence"/>
</dbReference>
<dbReference type="EC" id="5.4.99.12" evidence="4"/>
<sequence length="247" mass="28139">MRNIQIILGYQGSSYHGWQRQKNAITVQQKVEEALKEVTGQQLEIIGASRTDSGVHANGQSANFLTHSKIPVDKIPYAINSKLPRDIRVYQALERPMDFHSRYHSTGKKYTYHVINNAFGSALDFNRAWHVQKALNIEHMIKANQHFIGTHDFAAFRSTGSSVKTSERTIYASKLWQREEKLILEIKGNGFLYNMVRIIMGTLIEVGMGKISHKDIPAIIQSRERDRAGITAPAHGLYLEKVYYENP</sequence>
<dbReference type="HAMAP" id="MF_00171">
    <property type="entry name" value="TruA"/>
    <property type="match status" value="1"/>
</dbReference>
<proteinExistence type="inferred from homology"/>
<evidence type="ECO:0000256" key="3">
    <source>
        <dbReference type="ARBA" id="ARBA00023235"/>
    </source>
</evidence>
<dbReference type="InterPro" id="IPR020094">
    <property type="entry name" value="TruA/RsuA/RluB/E/F_N"/>
</dbReference>
<dbReference type="GO" id="GO:0003723">
    <property type="term" value="F:RNA binding"/>
    <property type="evidence" value="ECO:0007669"/>
    <property type="project" value="InterPro"/>
</dbReference>
<protein>
    <recommendedName>
        <fullName evidence="4">tRNA pseudouridine synthase A</fullName>
        <ecNumber evidence="4">5.4.99.12</ecNumber>
    </recommendedName>
    <alternativeName>
        <fullName evidence="4">tRNA pseudouridine(38-40) synthase</fullName>
    </alternativeName>
    <alternativeName>
        <fullName evidence="4">tRNA pseudouridylate synthase I</fullName>
    </alternativeName>
    <alternativeName>
        <fullName evidence="4">tRNA-uridine isomerase I</fullName>
    </alternativeName>
</protein>
<dbReference type="NCBIfam" id="TIGR00071">
    <property type="entry name" value="hisT_truA"/>
    <property type="match status" value="1"/>
</dbReference>
<evidence type="ECO:0000256" key="2">
    <source>
        <dbReference type="ARBA" id="ARBA00022694"/>
    </source>
</evidence>
<dbReference type="PIRSF" id="PIRSF001430">
    <property type="entry name" value="tRNA_psdUrid_synth"/>
    <property type="match status" value="1"/>
</dbReference>
<dbReference type="Gene3D" id="3.30.70.580">
    <property type="entry name" value="Pseudouridine synthase I, catalytic domain, N-terminal subdomain"/>
    <property type="match status" value="1"/>
</dbReference>
<evidence type="ECO:0000313" key="10">
    <source>
        <dbReference type="Proteomes" id="UP001205748"/>
    </source>
</evidence>
<dbReference type="InterPro" id="IPR001406">
    <property type="entry name" value="PsdUridine_synth_TruA"/>
</dbReference>
<dbReference type="EMBL" id="JANKAS010000004">
    <property type="protein sequence ID" value="MCR1898634.1"/>
    <property type="molecule type" value="Genomic_DNA"/>
</dbReference>
<dbReference type="SUPFAM" id="SSF55120">
    <property type="entry name" value="Pseudouridine synthase"/>
    <property type="match status" value="1"/>
</dbReference>
<evidence type="ECO:0000256" key="4">
    <source>
        <dbReference type="HAMAP-Rule" id="MF_00171"/>
    </source>
</evidence>
<evidence type="ECO:0000256" key="7">
    <source>
        <dbReference type="RuleBase" id="RU003792"/>
    </source>
</evidence>
<feature type="domain" description="Pseudouridine synthase I TruA alpha/beta" evidence="8">
    <location>
        <begin position="10"/>
        <end position="103"/>
    </location>
</feature>
<evidence type="ECO:0000256" key="1">
    <source>
        <dbReference type="ARBA" id="ARBA00009375"/>
    </source>
</evidence>
<feature type="binding site" evidence="4 6">
    <location>
        <position position="110"/>
    </location>
    <ligand>
        <name>substrate</name>
    </ligand>
</feature>
<dbReference type="RefSeq" id="WP_257530169.1">
    <property type="nucleotide sequence ID" value="NZ_JANKAS010000004.1"/>
</dbReference>